<protein>
    <submittedName>
        <fullName evidence="3">Uncharacterized protein</fullName>
    </submittedName>
</protein>
<dbReference type="GeneID" id="30853659"/>
<evidence type="ECO:0000256" key="2">
    <source>
        <dbReference type="ARBA" id="ARBA00022844"/>
    </source>
</evidence>
<comment type="subcellular location">
    <subcellularLocation>
        <location evidence="1">Virion</location>
    </subcellularLocation>
</comment>
<sequence length="225" mass="26183">MHKNEELNIKKFDMEVQLIKQKTRFVAFQTGQDQSTDATEHFGLLPVPRMINQASNELRELLAAPVLLHRTSLPWKNNFYIVNYKKGDIPNLEYLEKTFKWYSYDIELRFVVTAHLQLQYTILYTSVYHFEQLVTDDIAKDNLVLSDNPYALITDREPDVTVTLPWMKEVDALNTAYIHDDGTTPWPQIYLLQLHPLMATANAPPTVSLAIFASLKNVKWDYYGQ</sequence>
<name>A0A1L3KKU6_9VIRU</name>
<proteinExistence type="predicted"/>
<evidence type="ECO:0000256" key="1">
    <source>
        <dbReference type="ARBA" id="ARBA00004328"/>
    </source>
</evidence>
<accession>A0A1L3KKU6</accession>
<keyword evidence="4" id="KW-1185">Reference proteome</keyword>
<reference evidence="3" key="1">
    <citation type="journal article" date="2016" name="Nature">
        <title>Redefining the invertebrate RNA virosphere.</title>
        <authorList>
            <person name="Shi M."/>
            <person name="Lin X.D."/>
            <person name="Tian J.H."/>
            <person name="Chen L.J."/>
            <person name="Chen X."/>
            <person name="Li C.X."/>
            <person name="Qin X.C."/>
            <person name="Li J."/>
            <person name="Cao J.P."/>
            <person name="Eden J.S."/>
            <person name="Buchmann J."/>
            <person name="Wang W."/>
            <person name="Xu J."/>
            <person name="Holmes E.C."/>
            <person name="Zhang Y.Z."/>
        </authorList>
    </citation>
    <scope>NUCLEOTIDE SEQUENCE [LARGE SCALE GENOMIC DNA]</scope>
    <source>
        <strain evidence="3">QTM27117</strain>
    </source>
</reference>
<dbReference type="Proteomes" id="UP000204089">
    <property type="component" value="Segment"/>
</dbReference>
<keyword evidence="2" id="KW-0946">Virion</keyword>
<dbReference type="KEGG" id="vg:30853659"/>
<evidence type="ECO:0000313" key="3">
    <source>
        <dbReference type="EMBL" id="APG77982.1"/>
    </source>
</evidence>
<dbReference type="SUPFAM" id="SSF88633">
    <property type="entry name" value="Positive stranded ssRNA viruses"/>
    <property type="match status" value="1"/>
</dbReference>
<dbReference type="InterPro" id="IPR029053">
    <property type="entry name" value="Viral_coat"/>
</dbReference>
<dbReference type="GO" id="GO:0044423">
    <property type="term" value="C:virion component"/>
    <property type="evidence" value="ECO:0007669"/>
    <property type="project" value="UniProtKB-KW"/>
</dbReference>
<evidence type="ECO:0000313" key="4">
    <source>
        <dbReference type="Proteomes" id="UP000204089"/>
    </source>
</evidence>
<dbReference type="RefSeq" id="YP_009337402.1">
    <property type="nucleotide sequence ID" value="NC_033152.1"/>
</dbReference>
<organism evidence="3">
    <name type="scientific">Hubei picorna-like virus 81</name>
    <dbReference type="NCBI Taxonomy" id="1923166"/>
    <lineage>
        <taxon>Viruses</taxon>
        <taxon>Riboviria</taxon>
        <taxon>Orthornavirae</taxon>
        <taxon>Pisuviricota</taxon>
        <taxon>Pisoniviricetes</taxon>
        <taxon>Picornavirales</taxon>
        <taxon>Polycipiviridae</taxon>
        <taxon>Hupolycivirus</taxon>
        <taxon>Hupolycivirus hubeiense</taxon>
        <taxon>Hubei hupolycivirus</taxon>
    </lineage>
</organism>
<dbReference type="EMBL" id="KX883940">
    <property type="protein sequence ID" value="APG77982.1"/>
    <property type="molecule type" value="Genomic_RNA"/>
</dbReference>
<dbReference type="Gene3D" id="2.60.120.20">
    <property type="match status" value="1"/>
</dbReference>